<gene>
    <name evidence="1" type="ORF">SDC9_19330</name>
</gene>
<reference evidence="1" key="1">
    <citation type="submission" date="2019-08" db="EMBL/GenBank/DDBJ databases">
        <authorList>
            <person name="Kucharzyk K."/>
            <person name="Murdoch R.W."/>
            <person name="Higgins S."/>
            <person name="Loffler F."/>
        </authorList>
    </citation>
    <scope>NUCLEOTIDE SEQUENCE</scope>
</reference>
<protein>
    <submittedName>
        <fullName evidence="1">Uncharacterized protein</fullName>
    </submittedName>
</protein>
<name>A0A644U3B3_9ZZZZ</name>
<dbReference type="AlphaFoldDB" id="A0A644U3B3"/>
<evidence type="ECO:0000313" key="1">
    <source>
        <dbReference type="EMBL" id="MPL73530.1"/>
    </source>
</evidence>
<comment type="caution">
    <text evidence="1">The sequence shown here is derived from an EMBL/GenBank/DDBJ whole genome shotgun (WGS) entry which is preliminary data.</text>
</comment>
<dbReference type="EMBL" id="VSSQ01000074">
    <property type="protein sequence ID" value="MPL73530.1"/>
    <property type="molecule type" value="Genomic_DNA"/>
</dbReference>
<sequence>MSKKFNEYFIKESDINPIIDSFILKEDIVGIAEFTRIFNCAISFREAKAPVLKLMRYGAGTKPHSIMFDKTLKNDTSSKEYQFLKEIGLESIFEKLEGYVTYYREFNDKKIFGIYLTKKGKEAYLEESKKLTMNEGKEAYLEKLKKLTKDRNILIVDKYFKEDFLNNPSYFITGDYDTHDIVSFTTQPHTIPSELDFEEILNPLNYVLASDVEIEKHTQGRADSTINAVAEFLKDEEISFRNEVNAIKKKRKSVEYYPIQHGAQVNYLAHVRDKEKEASIIKNVANMSDSVAICSKGKWLYLKDKTAIKKWYEEYSVRMKQTWTSQQEMEDFLKRVISHDVKVDTIDKNTTMFILAQTYDPYQEQ</sequence>
<proteinExistence type="predicted"/>
<organism evidence="1">
    <name type="scientific">bioreactor metagenome</name>
    <dbReference type="NCBI Taxonomy" id="1076179"/>
    <lineage>
        <taxon>unclassified sequences</taxon>
        <taxon>metagenomes</taxon>
        <taxon>ecological metagenomes</taxon>
    </lineage>
</organism>
<accession>A0A644U3B3</accession>